<dbReference type="PANTHER" id="PTHR43421:SF1">
    <property type="entry name" value="METALLOPROTEASE PMBA"/>
    <property type="match status" value="1"/>
</dbReference>
<dbReference type="Gene3D" id="3.30.2290.10">
    <property type="entry name" value="PmbA/TldD superfamily"/>
    <property type="match status" value="1"/>
</dbReference>
<dbReference type="STRING" id="578942.SAMN05216289_105197"/>
<evidence type="ECO:0000259" key="4">
    <source>
        <dbReference type="Pfam" id="PF19290"/>
    </source>
</evidence>
<proteinExistence type="inferred from homology"/>
<dbReference type="SUPFAM" id="SSF111283">
    <property type="entry name" value="Putative modulator of DNA gyrase, PmbA/TldD"/>
    <property type="match status" value="1"/>
</dbReference>
<dbReference type="EMBL" id="FOVF01000005">
    <property type="protein sequence ID" value="SFN15217.1"/>
    <property type="molecule type" value="Genomic_DNA"/>
</dbReference>
<name>A0A1I4WP51_9GAMM</name>
<accession>A0A1I4WP51</accession>
<protein>
    <recommendedName>
        <fullName evidence="7">PmbA protein</fullName>
    </recommendedName>
</protein>
<evidence type="ECO:0000313" key="6">
    <source>
        <dbReference type="Proteomes" id="UP000198575"/>
    </source>
</evidence>
<dbReference type="Pfam" id="PF01523">
    <property type="entry name" value="PmbA_TldD_1st"/>
    <property type="match status" value="1"/>
</dbReference>
<reference evidence="5 6" key="1">
    <citation type="submission" date="2016-10" db="EMBL/GenBank/DDBJ databases">
        <authorList>
            <person name="de Groot N.N."/>
        </authorList>
    </citation>
    <scope>NUCLEOTIDE SEQUENCE [LARGE SCALE GENOMIC DNA]</scope>
    <source>
        <strain evidence="5 6">CGMCC 1.7659</strain>
    </source>
</reference>
<dbReference type="Proteomes" id="UP000198575">
    <property type="component" value="Unassembled WGS sequence"/>
</dbReference>
<dbReference type="PANTHER" id="PTHR43421">
    <property type="entry name" value="METALLOPROTEASE PMBA"/>
    <property type="match status" value="1"/>
</dbReference>
<dbReference type="InterPro" id="IPR047657">
    <property type="entry name" value="PmbA"/>
</dbReference>
<dbReference type="InterPro" id="IPR035068">
    <property type="entry name" value="TldD/PmbA_N"/>
</dbReference>
<dbReference type="Pfam" id="PF19290">
    <property type="entry name" value="PmbA_TldD_2nd"/>
    <property type="match status" value="1"/>
</dbReference>
<comment type="similarity">
    <text evidence="1">Belongs to the peptidase U62 family.</text>
</comment>
<dbReference type="Pfam" id="PF19289">
    <property type="entry name" value="PmbA_TldD_3rd"/>
    <property type="match status" value="1"/>
</dbReference>
<keyword evidence="6" id="KW-1185">Reference proteome</keyword>
<dbReference type="GO" id="GO:0005829">
    <property type="term" value="C:cytosol"/>
    <property type="evidence" value="ECO:0007669"/>
    <property type="project" value="TreeGrafter"/>
</dbReference>
<dbReference type="NCBIfam" id="NF008268">
    <property type="entry name" value="PRK11040.1"/>
    <property type="match status" value="1"/>
</dbReference>
<dbReference type="GO" id="GO:0006508">
    <property type="term" value="P:proteolysis"/>
    <property type="evidence" value="ECO:0007669"/>
    <property type="project" value="InterPro"/>
</dbReference>
<dbReference type="InterPro" id="IPR045570">
    <property type="entry name" value="Metalloprtase-TldD/E_cen_dom"/>
</dbReference>
<evidence type="ECO:0000259" key="2">
    <source>
        <dbReference type="Pfam" id="PF01523"/>
    </source>
</evidence>
<dbReference type="GO" id="GO:0008237">
    <property type="term" value="F:metallopeptidase activity"/>
    <property type="evidence" value="ECO:0007669"/>
    <property type="project" value="InterPro"/>
</dbReference>
<organism evidence="5 6">
    <name type="scientific">Dokdonella immobilis</name>
    <dbReference type="NCBI Taxonomy" id="578942"/>
    <lineage>
        <taxon>Bacteria</taxon>
        <taxon>Pseudomonadati</taxon>
        <taxon>Pseudomonadota</taxon>
        <taxon>Gammaproteobacteria</taxon>
        <taxon>Lysobacterales</taxon>
        <taxon>Rhodanobacteraceae</taxon>
        <taxon>Dokdonella</taxon>
    </lineage>
</organism>
<dbReference type="AlphaFoldDB" id="A0A1I4WP51"/>
<feature type="domain" description="Metalloprotease TldD/E C-terminal" evidence="3">
    <location>
        <begin position="242"/>
        <end position="450"/>
    </location>
</feature>
<sequence length="451" mass="48591">MNQAITNHDDSITELDRLATLTEDVLRRCRSKGASEVDVGVGVDVGLEVSVRLGEVEAIEHTRDRGLSLTVYFGKRKGSASTADLNPDSIEKTIEHACAIARHTEEDPCNGLADADLLAHEFPDLDLWHPWDITTEEATELALRCEAAGRAFDPRISNSEGATVQVGSSLAVGATSNGFFSRERDTRHMISAALLAEDASGMQRDYWYESVRCAGDFPDVESIGRKAAERTVARLGARKLDTRQCPVLFTPPVARSLIGNFLSAVSGGALYRRASFLVDHIGKPVFPEFMQIVERPHIRRGPGSAAFDIEGVATRDSDLVSDGRLARYLLGSYSARKLGMRSTGNAGGVHNIIVSNGGDDLAALLRRMGSGLVVTELMGQGVSLVTGDYSRGASGFWVENGEIAYPVEEITIASNLREMFANIVAVGSDVDRRSHVMTGSILLDRLTVAGA</sequence>
<dbReference type="OrthoDB" id="9803618at2"/>
<evidence type="ECO:0000259" key="3">
    <source>
        <dbReference type="Pfam" id="PF19289"/>
    </source>
</evidence>
<feature type="domain" description="Metalloprotease TldD/E N-terminal" evidence="2">
    <location>
        <begin position="38"/>
        <end position="101"/>
    </location>
</feature>
<dbReference type="RefSeq" id="WP_092405968.1">
    <property type="nucleotide sequence ID" value="NZ_FOVF01000005.1"/>
</dbReference>
<dbReference type="InterPro" id="IPR036059">
    <property type="entry name" value="TldD/PmbA_sf"/>
</dbReference>
<dbReference type="InterPro" id="IPR045569">
    <property type="entry name" value="Metalloprtase-TldD/E_C"/>
</dbReference>
<evidence type="ECO:0008006" key="7">
    <source>
        <dbReference type="Google" id="ProtNLM"/>
    </source>
</evidence>
<gene>
    <name evidence="5" type="ORF">SAMN05216289_105197</name>
</gene>
<dbReference type="InterPro" id="IPR002510">
    <property type="entry name" value="Metalloprtase-TldD/E_N"/>
</dbReference>
<feature type="domain" description="Metalloprotease TldD/E central" evidence="4">
    <location>
        <begin position="129"/>
        <end position="235"/>
    </location>
</feature>
<evidence type="ECO:0000313" key="5">
    <source>
        <dbReference type="EMBL" id="SFN15217.1"/>
    </source>
</evidence>
<evidence type="ECO:0000256" key="1">
    <source>
        <dbReference type="ARBA" id="ARBA00005836"/>
    </source>
</evidence>